<sequence>MLLVPSSGKGRPLITAYGAGGFRFGLETGDKRIEGSVLMLADEPEVWGPRTLSDLNGDGLARYLAPIVALSGKVEFVLFGSGPDLVPPPPGLRDHLTNARIGLEMMATPAACRTYNHLASEGRHFAVAMLPIA</sequence>
<evidence type="ECO:0000313" key="1">
    <source>
        <dbReference type="EMBL" id="GBF58686.1"/>
    </source>
</evidence>
<dbReference type="InterPro" id="IPR036748">
    <property type="entry name" value="MTH938-like_sf"/>
</dbReference>
<dbReference type="Gene3D" id="3.40.1230.10">
    <property type="entry name" value="MTH938-like"/>
    <property type="match status" value="1"/>
</dbReference>
<keyword evidence="2" id="KW-1185">Reference proteome</keyword>
<dbReference type="SUPFAM" id="SSF64076">
    <property type="entry name" value="MTH938-like"/>
    <property type="match status" value="1"/>
</dbReference>
<dbReference type="PANTHER" id="PTHR21192">
    <property type="entry name" value="NUCLEAR PROTEIN E3-3"/>
    <property type="match status" value="1"/>
</dbReference>
<dbReference type="OrthoDB" id="7351393at2"/>
<organism evidence="1 2">
    <name type="scientific">Candidatus Phycosocius bacilliformis</name>
    <dbReference type="NCBI Taxonomy" id="1445552"/>
    <lineage>
        <taxon>Bacteria</taxon>
        <taxon>Pseudomonadati</taxon>
        <taxon>Pseudomonadota</taxon>
        <taxon>Alphaproteobacteria</taxon>
        <taxon>Caulobacterales</taxon>
        <taxon>Caulobacterales incertae sedis</taxon>
        <taxon>Candidatus Phycosocius</taxon>
    </lineage>
</organism>
<dbReference type="AlphaFoldDB" id="A0A2P2EC87"/>
<comment type="caution">
    <text evidence="1">The sequence shown here is derived from an EMBL/GenBank/DDBJ whole genome shotgun (WGS) entry which is preliminary data.</text>
</comment>
<gene>
    <name evidence="1" type="ORF">PbB2_02374</name>
</gene>
<name>A0A2P2EC87_9PROT</name>
<protein>
    <submittedName>
        <fullName evidence="1">Uncharacterized protein</fullName>
    </submittedName>
</protein>
<dbReference type="Proteomes" id="UP000245086">
    <property type="component" value="Unassembled WGS sequence"/>
</dbReference>
<dbReference type="EMBL" id="BFBR01000007">
    <property type="protein sequence ID" value="GBF58686.1"/>
    <property type="molecule type" value="Genomic_DNA"/>
</dbReference>
<proteinExistence type="predicted"/>
<dbReference type="PANTHER" id="PTHR21192:SF2">
    <property type="entry name" value="NADH DEHYDROGENASE [UBIQUINONE] 1 ALPHA SUBCOMPLEX ASSEMBLY FACTOR 3"/>
    <property type="match status" value="1"/>
</dbReference>
<accession>A0A2P2EC87</accession>
<dbReference type="RefSeq" id="WP_108985543.1">
    <property type="nucleotide sequence ID" value="NZ_BFBR01000007.1"/>
</dbReference>
<reference evidence="1 2" key="1">
    <citation type="journal article" date="2018" name="Genome Announc.">
        <title>Draft Genome Sequence of "Candidatus Phycosocius bacilliformis," an Alphaproteobacterial Ectosymbiont of the Hydrocarbon-Producing Green Alga Botryococcus braunii.</title>
        <authorList>
            <person name="Tanabe Y."/>
            <person name="Yamaguchi H."/>
            <person name="Watanabe M.M."/>
        </authorList>
    </citation>
    <scope>NUCLEOTIDE SEQUENCE [LARGE SCALE GENOMIC DNA]</scope>
    <source>
        <strain evidence="1 2">BOTRYCO-2</strain>
    </source>
</reference>
<dbReference type="Pfam" id="PF04430">
    <property type="entry name" value="DUF498"/>
    <property type="match status" value="1"/>
</dbReference>
<evidence type="ECO:0000313" key="2">
    <source>
        <dbReference type="Proteomes" id="UP000245086"/>
    </source>
</evidence>
<dbReference type="InterPro" id="IPR007523">
    <property type="entry name" value="NDUFAF3/AAMDC"/>
</dbReference>